<accession>A0A316L173</accession>
<name>A0A316L173_9FLAO</name>
<comment type="subcellular location">
    <subcellularLocation>
        <location evidence="1">Membrane</location>
        <topology evidence="1">Single-pass membrane protein</topology>
    </subcellularLocation>
</comment>
<dbReference type="PRINTS" id="PR01490">
    <property type="entry name" value="RTXTOXIND"/>
</dbReference>
<gene>
    <name evidence="6" type="ORF">DKG77_05310</name>
</gene>
<dbReference type="InterPro" id="IPR050739">
    <property type="entry name" value="MFP"/>
</dbReference>
<keyword evidence="7" id="KW-1185">Reference proteome</keyword>
<keyword evidence="2 5" id="KW-0812">Transmembrane</keyword>
<dbReference type="GO" id="GO:0016020">
    <property type="term" value="C:membrane"/>
    <property type="evidence" value="ECO:0007669"/>
    <property type="project" value="UniProtKB-SubCell"/>
</dbReference>
<evidence type="ECO:0000256" key="5">
    <source>
        <dbReference type="SAM" id="Phobius"/>
    </source>
</evidence>
<dbReference type="EMBL" id="QGEG01000001">
    <property type="protein sequence ID" value="PWL40242.1"/>
    <property type="molecule type" value="Genomic_DNA"/>
</dbReference>
<dbReference type="AlphaFoldDB" id="A0A316L173"/>
<evidence type="ECO:0000256" key="1">
    <source>
        <dbReference type="ARBA" id="ARBA00004167"/>
    </source>
</evidence>
<protein>
    <submittedName>
        <fullName evidence="6">Secretion protein HlyD</fullName>
    </submittedName>
</protein>
<evidence type="ECO:0000256" key="3">
    <source>
        <dbReference type="ARBA" id="ARBA00022989"/>
    </source>
</evidence>
<keyword evidence="4 5" id="KW-0472">Membrane</keyword>
<keyword evidence="3 5" id="KW-1133">Transmembrane helix</keyword>
<dbReference type="PANTHER" id="PTHR30386">
    <property type="entry name" value="MEMBRANE FUSION SUBUNIT OF EMRAB-TOLC MULTIDRUG EFFLUX PUMP"/>
    <property type="match status" value="1"/>
</dbReference>
<proteinExistence type="predicted"/>
<evidence type="ECO:0000256" key="2">
    <source>
        <dbReference type="ARBA" id="ARBA00022692"/>
    </source>
</evidence>
<evidence type="ECO:0000313" key="6">
    <source>
        <dbReference type="EMBL" id="PWL40242.1"/>
    </source>
</evidence>
<dbReference type="OrthoDB" id="7057889at2"/>
<organism evidence="6 7">
    <name type="scientific">Flagellimonas aquimarina</name>
    <dbReference type="NCBI Taxonomy" id="2201895"/>
    <lineage>
        <taxon>Bacteria</taxon>
        <taxon>Pseudomonadati</taxon>
        <taxon>Bacteroidota</taxon>
        <taxon>Flavobacteriia</taxon>
        <taxon>Flavobacteriales</taxon>
        <taxon>Flavobacteriaceae</taxon>
        <taxon>Flagellimonas</taxon>
    </lineage>
</organism>
<evidence type="ECO:0000256" key="4">
    <source>
        <dbReference type="ARBA" id="ARBA00023136"/>
    </source>
</evidence>
<dbReference type="RefSeq" id="WP_109660885.1">
    <property type="nucleotide sequence ID" value="NZ_QGEG01000001.1"/>
</dbReference>
<feature type="transmembrane region" description="Helical" evidence="5">
    <location>
        <begin position="28"/>
        <end position="50"/>
    </location>
</feature>
<reference evidence="6 7" key="1">
    <citation type="submission" date="2018-05" db="EMBL/GenBank/DDBJ databases">
        <title>Complete genome sequence of Flagellimonas aquimarina ECD12 isolated from seaweed Ecklonia cava.</title>
        <authorList>
            <person name="Choi S."/>
            <person name="Seong C."/>
        </authorList>
    </citation>
    <scope>NUCLEOTIDE SEQUENCE [LARGE SCALE GENOMIC DNA]</scope>
    <source>
        <strain evidence="6 7">ECD12</strain>
    </source>
</reference>
<dbReference type="Proteomes" id="UP000245762">
    <property type="component" value="Unassembled WGS sequence"/>
</dbReference>
<sequence>MPENKSQTPINLRSEEVQEILTNPPSWIVRWGITLIFLFTCIILTLSFLIKYPEYVSANVIVTTKRPTEKLIARYSGQIDTIFIENRDTVQSGQKLVILKNTSNYEDVLLLKSILDTLNFSLSNFYFPMEKTTNLALGDVEVAYINFEKSYVDYSLLKDLEPYTYKLEGTKQSLAEVKIRLVNQVKQKQLLEKEYVLFQTDFERHKELFTKGVISQKEYETKELEFIQMQKNISAMAITISQMREAIASSNQAFKSTEVDEREESTRYLINLSQSYNALKKSVRDWEHNYTLSSSINGVVSFQQFWGINQQVNTGEVVFSILPTNDTGLIGKSIITSQNAGRVAVGQKVLIKLNNFPYQQYGMLVGIVESISISPNTDGNYFVYISLPNRMKTSYGQNLKFNQELIGNAEIITEDVSIAQKLFYKFNEVLKYN</sequence>
<dbReference type="PANTHER" id="PTHR30386:SF26">
    <property type="entry name" value="TRANSPORT PROTEIN COMB"/>
    <property type="match status" value="1"/>
</dbReference>
<evidence type="ECO:0000313" key="7">
    <source>
        <dbReference type="Proteomes" id="UP000245762"/>
    </source>
</evidence>
<comment type="caution">
    <text evidence="6">The sequence shown here is derived from an EMBL/GenBank/DDBJ whole genome shotgun (WGS) entry which is preliminary data.</text>
</comment>